<dbReference type="Proteomes" id="UP000317881">
    <property type="component" value="Unassembled WGS sequence"/>
</dbReference>
<keyword evidence="3" id="KW-1185">Reference proteome</keyword>
<keyword evidence="1" id="KW-0472">Membrane</keyword>
<accession>A0A4Y3VQD4</accession>
<evidence type="ECO:0000313" key="2">
    <source>
        <dbReference type="EMBL" id="GEC09222.1"/>
    </source>
</evidence>
<sequence>MLLFQTLRGLLEVGVGLLAQARLGVVGVALLFVIGVGIRARHSGLAVGAVVVLALMMTQA</sequence>
<reference evidence="2 3" key="1">
    <citation type="submission" date="2019-06" db="EMBL/GenBank/DDBJ databases">
        <title>Whole genome shotgun sequence of Streptomyces spinoverrucosus NBRC 14228.</title>
        <authorList>
            <person name="Hosoyama A."/>
            <person name="Uohara A."/>
            <person name="Ohji S."/>
            <person name="Ichikawa N."/>
        </authorList>
    </citation>
    <scope>NUCLEOTIDE SEQUENCE [LARGE SCALE GENOMIC DNA]</scope>
    <source>
        <strain evidence="2 3">NBRC 14228</strain>
    </source>
</reference>
<keyword evidence="1" id="KW-0812">Transmembrane</keyword>
<feature type="transmembrane region" description="Helical" evidence="1">
    <location>
        <begin position="40"/>
        <end position="58"/>
    </location>
</feature>
<evidence type="ECO:0000256" key="1">
    <source>
        <dbReference type="SAM" id="Phobius"/>
    </source>
</evidence>
<protein>
    <submittedName>
        <fullName evidence="2">Uncharacterized protein</fullName>
    </submittedName>
</protein>
<keyword evidence="1" id="KW-1133">Transmembrane helix</keyword>
<proteinExistence type="predicted"/>
<name>A0A4Y3VQD4_9ACTN</name>
<evidence type="ECO:0000313" key="3">
    <source>
        <dbReference type="Proteomes" id="UP000317881"/>
    </source>
</evidence>
<feature type="transmembrane region" description="Helical" evidence="1">
    <location>
        <begin position="12"/>
        <end position="34"/>
    </location>
</feature>
<dbReference type="EMBL" id="BJND01000067">
    <property type="protein sequence ID" value="GEC09222.1"/>
    <property type="molecule type" value="Genomic_DNA"/>
</dbReference>
<comment type="caution">
    <text evidence="2">The sequence shown here is derived from an EMBL/GenBank/DDBJ whole genome shotgun (WGS) entry which is preliminary data.</text>
</comment>
<gene>
    <name evidence="2" type="ORF">SSP24_68770</name>
</gene>
<dbReference type="RefSeq" id="WP_141313888.1">
    <property type="nucleotide sequence ID" value="NZ_BJND01000067.1"/>
</dbReference>
<organism evidence="2 3">
    <name type="scientific">Streptomyces spinoverrucosus</name>
    <dbReference type="NCBI Taxonomy" id="284043"/>
    <lineage>
        <taxon>Bacteria</taxon>
        <taxon>Bacillati</taxon>
        <taxon>Actinomycetota</taxon>
        <taxon>Actinomycetes</taxon>
        <taxon>Kitasatosporales</taxon>
        <taxon>Streptomycetaceae</taxon>
        <taxon>Streptomyces</taxon>
    </lineage>
</organism>
<dbReference type="AlphaFoldDB" id="A0A4Y3VQD4"/>